<reference evidence="23 25" key="2">
    <citation type="submission" date="2016-10" db="EMBL/GenBank/DDBJ databases">
        <authorList>
            <person name="Varghese N."/>
            <person name="Submissions S."/>
        </authorList>
    </citation>
    <scope>NUCLEOTIDE SEQUENCE [LARGE SCALE GENOMIC DNA]</scope>
    <source>
        <strain evidence="23 25">DSM 22150</strain>
    </source>
</reference>
<evidence type="ECO:0000313" key="24">
    <source>
        <dbReference type="Proteomes" id="UP000076878"/>
    </source>
</evidence>
<dbReference type="InterPro" id="IPR003661">
    <property type="entry name" value="HisK_dim/P_dom"/>
</dbReference>
<dbReference type="GO" id="GO:0003677">
    <property type="term" value="F:DNA binding"/>
    <property type="evidence" value="ECO:0007669"/>
    <property type="project" value="UniProtKB-UniRule"/>
</dbReference>
<dbReference type="InterPro" id="IPR052023">
    <property type="entry name" value="Histidine_kinase_KdpD"/>
</dbReference>
<dbReference type="Gene3D" id="1.10.287.130">
    <property type="match status" value="1"/>
</dbReference>
<dbReference type="SUPFAM" id="SSF81653">
    <property type="entry name" value="Calcium ATPase, transduction domain A"/>
    <property type="match status" value="1"/>
</dbReference>
<evidence type="ECO:0000256" key="5">
    <source>
        <dbReference type="ARBA" id="ARBA00022679"/>
    </source>
</evidence>
<keyword evidence="4 16" id="KW-0597">Phosphoprotein</keyword>
<dbReference type="Gene3D" id="1.10.10.10">
    <property type="entry name" value="Winged helix-like DNA-binding domain superfamily/Winged helix DNA-binding domain"/>
    <property type="match status" value="1"/>
</dbReference>
<evidence type="ECO:0000259" key="21">
    <source>
        <dbReference type="PROSITE" id="PS51755"/>
    </source>
</evidence>
<comment type="subcellular location">
    <subcellularLocation>
        <location evidence="2">Membrane</location>
        <topology evidence="2">Multi-pass membrane protein</topology>
    </subcellularLocation>
</comment>
<dbReference type="Gene3D" id="3.20.20.70">
    <property type="entry name" value="Aldolase class I"/>
    <property type="match status" value="1"/>
</dbReference>
<dbReference type="CDD" id="cd00082">
    <property type="entry name" value="HisKA"/>
    <property type="match status" value="1"/>
</dbReference>
<sequence length="977" mass="108722">MENNAISKDILLDAVKQSFKKLSPKIQVRNPVMLVVYLGAIFTTILYFLSLAGTKDESSGYTFIITLILWFTVLFGNFAESIAEGRGRAQADTLRSARSDVQAKKLRTKEDHDKFEWIISSSLKKGDLVFVEAGGQIPMDGDVVDGAASVDESAITGESAPVIRESGGDRSAVTGGTTVLSDWLVISVTAEAFHCKWTAVHVATGDESRLSPQQQNDLEENMNLAEKLGARTLILHGNDVAEALAEFANMSGITNIVIGKSKKKKSIHSLWENDFEDRLISLLDKSEIHILSNNDPDGSQGRALRSFPFKRWLSWWTLSSTQTSKMLGILFVTTVISYLLKSWGVEQHNLAMIYLLAVILTSRAKDGYAYGIVASVVSVLLFDVLFVDPIFHFKTNDPSYLITFLILLIIALITSSLITSSRNQASLIVEREQRLQVLYDINRQLLRTRGLDSIVASVNDYISRSFNRPVVFYAGDERGGIPRISVSSSNRAEADYLLTRDEKAVANWVFLNNKIAGSGTDTLSGADGFYMPIASEGNVLGVVGIGCREGVVNHESRSTLQMISSLIALAVERQQLSDQQRETIVENEREKMRSNLLRSISHDLRTPLTGIFGASSAMLENEGDFDKETQHKLLSSIQSEAQWLIRLVENLLSVTRIQEGSVSVNKTDELAEEVISDALSRVKKRFPKRKFRVSIPEKALFVPMDATLIMQVLINLMENAITHSPDDSVIDLFLHKKNGDAVFAVVDYGEGISDEQHITDFLTAILLSNDYSVLKAARGKEGMALMTSYNPDLVLLDLGLPDMDGMEVLKRIRTFSAVPVMVVSARGNEREKVEALDCGADDYVTKPFSTSELLARIRTALRHSLHQMNNPALPEGSFSVGELTIDYEKRKVTVRKNEVHLTPNEYKIVVLLSQYAGRVLTHDFITKAVWGPYMDENRTLRVNMANIRRKIEKNQAQPEYILTDIGVGYRMVEELEE</sequence>
<dbReference type="Pfam" id="PF00072">
    <property type="entry name" value="Response_reg"/>
    <property type="match status" value="1"/>
</dbReference>
<evidence type="ECO:0000256" key="6">
    <source>
        <dbReference type="ARBA" id="ARBA00022692"/>
    </source>
</evidence>
<evidence type="ECO:0000256" key="12">
    <source>
        <dbReference type="ARBA" id="ARBA00023015"/>
    </source>
</evidence>
<dbReference type="PROSITE" id="PS50110">
    <property type="entry name" value="RESPONSE_REGULATORY"/>
    <property type="match status" value="1"/>
</dbReference>
<dbReference type="CDD" id="cd00075">
    <property type="entry name" value="HATPase"/>
    <property type="match status" value="1"/>
</dbReference>
<keyword evidence="25" id="KW-1185">Reference proteome</keyword>
<keyword evidence="13 17" id="KW-0238">DNA-binding</keyword>
<evidence type="ECO:0000259" key="19">
    <source>
        <dbReference type="PROSITE" id="PS50109"/>
    </source>
</evidence>
<feature type="transmembrane region" description="Helical" evidence="18">
    <location>
        <begin position="61"/>
        <end position="79"/>
    </location>
</feature>
<dbReference type="InterPro" id="IPR008250">
    <property type="entry name" value="ATPase_P-typ_transduc_dom_A_sf"/>
</dbReference>
<feature type="domain" description="Histidine kinase" evidence="19">
    <location>
        <begin position="599"/>
        <end position="804"/>
    </location>
</feature>
<evidence type="ECO:0000256" key="4">
    <source>
        <dbReference type="ARBA" id="ARBA00022553"/>
    </source>
</evidence>
<dbReference type="InterPro" id="IPR036097">
    <property type="entry name" value="HisK_dim/P_sf"/>
</dbReference>
<dbReference type="PROSITE" id="PS51755">
    <property type="entry name" value="OMPR_PHOB"/>
    <property type="match status" value="1"/>
</dbReference>
<dbReference type="InterPro" id="IPR011006">
    <property type="entry name" value="CheY-like_superfamily"/>
</dbReference>
<evidence type="ECO:0000256" key="18">
    <source>
        <dbReference type="SAM" id="Phobius"/>
    </source>
</evidence>
<dbReference type="GO" id="GO:0005886">
    <property type="term" value="C:plasma membrane"/>
    <property type="evidence" value="ECO:0007669"/>
    <property type="project" value="TreeGrafter"/>
</dbReference>
<organism evidence="22 24">
    <name type="scientific">Trichococcus ilyis</name>
    <dbReference type="NCBI Taxonomy" id="640938"/>
    <lineage>
        <taxon>Bacteria</taxon>
        <taxon>Bacillati</taxon>
        <taxon>Bacillota</taxon>
        <taxon>Bacilli</taxon>
        <taxon>Lactobacillales</taxon>
        <taxon>Carnobacteriaceae</taxon>
        <taxon>Trichococcus</taxon>
    </lineage>
</organism>
<protein>
    <recommendedName>
        <fullName evidence="3">histidine kinase</fullName>
        <ecNumber evidence="3">2.7.13.3</ecNumber>
    </recommendedName>
</protein>
<name>A0A143Z7Z6_9LACT</name>
<dbReference type="InterPro" id="IPR025201">
    <property type="entry name" value="KdpD_TM"/>
</dbReference>
<dbReference type="InterPro" id="IPR059000">
    <property type="entry name" value="ATPase_P-type_domA"/>
</dbReference>
<dbReference type="Proteomes" id="UP000199280">
    <property type="component" value="Unassembled WGS sequence"/>
</dbReference>
<evidence type="ECO:0000256" key="17">
    <source>
        <dbReference type="PROSITE-ProRule" id="PRU01091"/>
    </source>
</evidence>
<keyword evidence="12" id="KW-0805">Transcription regulation</keyword>
<dbReference type="STRING" id="640938.TR210_2609"/>
<dbReference type="InterPro" id="IPR013785">
    <property type="entry name" value="Aldolase_TIM"/>
</dbReference>
<evidence type="ECO:0000256" key="16">
    <source>
        <dbReference type="PROSITE-ProRule" id="PRU00169"/>
    </source>
</evidence>
<evidence type="ECO:0000256" key="11">
    <source>
        <dbReference type="ARBA" id="ARBA00023012"/>
    </source>
</evidence>
<comment type="catalytic activity">
    <reaction evidence="1">
        <text>ATP + protein L-histidine = ADP + protein N-phospho-L-histidine.</text>
        <dbReference type="EC" id="2.7.13.3"/>
    </reaction>
</comment>
<dbReference type="AlphaFoldDB" id="A0A143Z7Z6"/>
<keyword evidence="14 18" id="KW-0472">Membrane</keyword>
<keyword evidence="5" id="KW-0808">Transferase</keyword>
<evidence type="ECO:0000313" key="23">
    <source>
        <dbReference type="EMBL" id="SEJ78216.1"/>
    </source>
</evidence>
<evidence type="ECO:0000256" key="7">
    <source>
        <dbReference type="ARBA" id="ARBA00022741"/>
    </source>
</evidence>
<dbReference type="InterPro" id="IPR001867">
    <property type="entry name" value="OmpR/PhoB-type_DNA-bd"/>
</dbReference>
<keyword evidence="10 18" id="KW-1133">Transmembrane helix</keyword>
<dbReference type="InterPro" id="IPR029016">
    <property type="entry name" value="GAF-like_dom_sf"/>
</dbReference>
<dbReference type="Gene3D" id="2.70.150.10">
    <property type="entry name" value="Calcium-transporting ATPase, cytoplasmic transduction domain A"/>
    <property type="match status" value="1"/>
</dbReference>
<evidence type="ECO:0000313" key="25">
    <source>
        <dbReference type="Proteomes" id="UP000199280"/>
    </source>
</evidence>
<dbReference type="EMBL" id="FNYT01000026">
    <property type="protein sequence ID" value="SEJ78216.1"/>
    <property type="molecule type" value="Genomic_DNA"/>
</dbReference>
<keyword evidence="6 18" id="KW-0812">Transmembrane</keyword>
<dbReference type="SUPFAM" id="SSF55781">
    <property type="entry name" value="GAF domain-like"/>
    <property type="match status" value="1"/>
</dbReference>
<feature type="domain" description="OmpR/PhoB-type" evidence="21">
    <location>
        <begin position="875"/>
        <end position="973"/>
    </location>
</feature>
<feature type="transmembrane region" description="Helical" evidence="18">
    <location>
        <begin position="312"/>
        <end position="340"/>
    </location>
</feature>
<dbReference type="EC" id="2.7.13.3" evidence="3"/>
<evidence type="ECO:0000256" key="8">
    <source>
        <dbReference type="ARBA" id="ARBA00022777"/>
    </source>
</evidence>
<dbReference type="RefSeq" id="WP_068624475.1">
    <property type="nucleotide sequence ID" value="NZ_FJNB01000025.1"/>
</dbReference>
<evidence type="ECO:0000256" key="3">
    <source>
        <dbReference type="ARBA" id="ARBA00012438"/>
    </source>
</evidence>
<evidence type="ECO:0000256" key="14">
    <source>
        <dbReference type="ARBA" id="ARBA00023136"/>
    </source>
</evidence>
<dbReference type="Pfam" id="PF00512">
    <property type="entry name" value="HisKA"/>
    <property type="match status" value="1"/>
</dbReference>
<evidence type="ECO:0000256" key="1">
    <source>
        <dbReference type="ARBA" id="ARBA00000085"/>
    </source>
</evidence>
<gene>
    <name evidence="23" type="ORF">SAMN05216375_12637</name>
    <name evidence="22" type="ORF">TR210_2609</name>
</gene>
<dbReference type="GO" id="GO:0045892">
    <property type="term" value="P:negative regulation of DNA-templated transcription"/>
    <property type="evidence" value="ECO:0007669"/>
    <property type="project" value="UniProtKB-ARBA"/>
</dbReference>
<feature type="DNA-binding region" description="OmpR/PhoB-type" evidence="17">
    <location>
        <begin position="875"/>
        <end position="973"/>
    </location>
</feature>
<dbReference type="Pfam" id="PF13493">
    <property type="entry name" value="DUF4118"/>
    <property type="match status" value="1"/>
</dbReference>
<evidence type="ECO:0000313" key="22">
    <source>
        <dbReference type="EMBL" id="CZR08624.1"/>
    </source>
</evidence>
<evidence type="ECO:0000256" key="15">
    <source>
        <dbReference type="ARBA" id="ARBA00023163"/>
    </source>
</evidence>
<dbReference type="Gene3D" id="3.30.565.10">
    <property type="entry name" value="Histidine kinase-like ATPase, C-terminal domain"/>
    <property type="match status" value="1"/>
</dbReference>
<dbReference type="InterPro" id="IPR038318">
    <property type="entry name" value="KdpD_sf"/>
</dbReference>
<feature type="transmembrane region" description="Helical" evidence="18">
    <location>
        <begin position="30"/>
        <end position="49"/>
    </location>
</feature>
<dbReference type="Proteomes" id="UP000076878">
    <property type="component" value="Unassembled WGS sequence"/>
</dbReference>
<keyword evidence="11" id="KW-0902">Two-component regulatory system</keyword>
<evidence type="ECO:0000256" key="2">
    <source>
        <dbReference type="ARBA" id="ARBA00004141"/>
    </source>
</evidence>
<dbReference type="InterPro" id="IPR001789">
    <property type="entry name" value="Sig_transdc_resp-reg_receiver"/>
</dbReference>
<dbReference type="GO" id="GO:0000155">
    <property type="term" value="F:phosphorelay sensor kinase activity"/>
    <property type="evidence" value="ECO:0007669"/>
    <property type="project" value="InterPro"/>
</dbReference>
<proteinExistence type="predicted"/>
<accession>A0A143Z7Z6</accession>
<keyword evidence="9" id="KW-0067">ATP-binding</keyword>
<dbReference type="Pfam" id="PF00122">
    <property type="entry name" value="E1-E2_ATPase"/>
    <property type="match status" value="1"/>
</dbReference>
<feature type="domain" description="Response regulatory" evidence="20">
    <location>
        <begin position="748"/>
        <end position="861"/>
    </location>
</feature>
<evidence type="ECO:0000256" key="10">
    <source>
        <dbReference type="ARBA" id="ARBA00022989"/>
    </source>
</evidence>
<evidence type="ECO:0000259" key="20">
    <source>
        <dbReference type="PROSITE" id="PS50110"/>
    </source>
</evidence>
<dbReference type="Pfam" id="PF00486">
    <property type="entry name" value="Trans_reg_C"/>
    <property type="match status" value="1"/>
</dbReference>
<dbReference type="SUPFAM" id="SSF47384">
    <property type="entry name" value="Homodimeric domain of signal transducing histidine kinase"/>
    <property type="match status" value="1"/>
</dbReference>
<dbReference type="SMART" id="SM00448">
    <property type="entry name" value="REC"/>
    <property type="match status" value="1"/>
</dbReference>
<dbReference type="CDD" id="cd00383">
    <property type="entry name" value="trans_reg_C"/>
    <property type="match status" value="1"/>
</dbReference>
<keyword evidence="15" id="KW-0804">Transcription</keyword>
<evidence type="ECO:0000256" key="13">
    <source>
        <dbReference type="ARBA" id="ARBA00023125"/>
    </source>
</evidence>
<evidence type="ECO:0000256" key="9">
    <source>
        <dbReference type="ARBA" id="ARBA00022840"/>
    </source>
</evidence>
<dbReference type="PANTHER" id="PTHR45569">
    <property type="entry name" value="SENSOR PROTEIN KDPD"/>
    <property type="match status" value="1"/>
</dbReference>
<dbReference type="Gene3D" id="1.20.120.620">
    <property type="entry name" value="Backbone structure of the membrane domain of e. Coli histidine kinase receptor kdpd"/>
    <property type="match status" value="1"/>
</dbReference>
<dbReference type="SUPFAM" id="SSF52172">
    <property type="entry name" value="CheY-like"/>
    <property type="match status" value="1"/>
</dbReference>
<feature type="modified residue" description="4-aspartylphosphate" evidence="16">
    <location>
        <position position="797"/>
    </location>
</feature>
<dbReference type="SUPFAM" id="SSF55874">
    <property type="entry name" value="ATPase domain of HSP90 chaperone/DNA topoisomerase II/histidine kinase"/>
    <property type="match status" value="1"/>
</dbReference>
<dbReference type="InterPro" id="IPR036388">
    <property type="entry name" value="WH-like_DNA-bd_sf"/>
</dbReference>
<dbReference type="GO" id="GO:0005524">
    <property type="term" value="F:ATP binding"/>
    <property type="evidence" value="ECO:0007669"/>
    <property type="project" value="UniProtKB-KW"/>
</dbReference>
<dbReference type="InterPro" id="IPR005467">
    <property type="entry name" value="His_kinase_dom"/>
</dbReference>
<dbReference type="SMART" id="SM00388">
    <property type="entry name" value="HisKA"/>
    <property type="match status" value="1"/>
</dbReference>
<feature type="transmembrane region" description="Helical" evidence="18">
    <location>
        <begin position="399"/>
        <end position="418"/>
    </location>
</feature>
<dbReference type="CDD" id="cd17620">
    <property type="entry name" value="REC_OmpR_KdpE-like"/>
    <property type="match status" value="1"/>
</dbReference>
<dbReference type="Gene3D" id="3.30.450.40">
    <property type="match status" value="1"/>
</dbReference>
<keyword evidence="8" id="KW-0418">Kinase</keyword>
<dbReference type="OrthoDB" id="9806130at2"/>
<reference evidence="22 24" key="1">
    <citation type="submission" date="2016-02" db="EMBL/GenBank/DDBJ databases">
        <authorList>
            <person name="Wen L."/>
            <person name="He K."/>
            <person name="Yang H."/>
        </authorList>
    </citation>
    <scope>NUCLEOTIDE SEQUENCE [LARGE SCALE GENOMIC DNA]</scope>
    <source>
        <strain evidence="22">Trichococcus_R210</strain>
    </source>
</reference>
<dbReference type="PANTHER" id="PTHR45569:SF1">
    <property type="entry name" value="SENSOR PROTEIN KDPD"/>
    <property type="match status" value="1"/>
</dbReference>
<feature type="transmembrane region" description="Helical" evidence="18">
    <location>
        <begin position="368"/>
        <end position="387"/>
    </location>
</feature>
<dbReference type="InterPro" id="IPR036890">
    <property type="entry name" value="HATPase_C_sf"/>
</dbReference>
<dbReference type="EMBL" id="FJNB01000025">
    <property type="protein sequence ID" value="CZR08624.1"/>
    <property type="molecule type" value="Genomic_DNA"/>
</dbReference>
<keyword evidence="7" id="KW-0547">Nucleotide-binding</keyword>
<dbReference type="SMART" id="SM00862">
    <property type="entry name" value="Trans_reg_C"/>
    <property type="match status" value="1"/>
</dbReference>
<dbReference type="PROSITE" id="PS50109">
    <property type="entry name" value="HIS_KIN"/>
    <property type="match status" value="1"/>
</dbReference>